<feature type="region of interest" description="Disordered" evidence="1">
    <location>
        <begin position="166"/>
        <end position="219"/>
    </location>
</feature>
<gene>
    <name evidence="2" type="ORF">ONE63_000731</name>
</gene>
<comment type="caution">
    <text evidence="2">The sequence shown here is derived from an EMBL/GenBank/DDBJ whole genome shotgun (WGS) entry which is preliminary data.</text>
</comment>
<protein>
    <submittedName>
        <fullName evidence="2">Uncharacterized protein</fullName>
    </submittedName>
</protein>
<keyword evidence="3" id="KW-1185">Reference proteome</keyword>
<evidence type="ECO:0000256" key="1">
    <source>
        <dbReference type="SAM" id="MobiDB-lite"/>
    </source>
</evidence>
<feature type="compositionally biased region" description="Pro residues" evidence="1">
    <location>
        <begin position="7"/>
        <end position="19"/>
    </location>
</feature>
<dbReference type="EMBL" id="JAPTSV010000001">
    <property type="protein sequence ID" value="KAJ1532102.1"/>
    <property type="molecule type" value="Genomic_DNA"/>
</dbReference>
<sequence length="415" mass="43028">MAWLAPAPRPLPGHAPPDTRPAWGIPGLSLGLGLTPRLPGTVAGPRAVGGGGSGQCSVGLGGARLSAATTDAPLAAYADEDGEVGGIPISVRSPRRRGGHLDEHELPESGVYSVRRLGEDGEDLDVYALSRSEIYSLRRQQQRAAAQAAAAATLRSRSDFLDVAVSHNGTAYPPPRRRSAHVDDDPPPESPDVHDAILLDGPDDVPAPRPGGPSARRDIPPRIRGVFACSGSSLCTSLSAPTAPRVPLCASCRVRPAVVCSAARSCAPHKSDPACYRPQARSQDAADAGPAAVAVSLSATLPAKLPCCCGIDAPFGGSPNGFLMPSTPSPGSGAPGGAVPPEQLRPGWTRTRAERTRRRQRRLSNTLQAHKEILANNNDIPQDGKVISNLVGEPHARLVPHVTAGEAGNCLNVPR</sequence>
<feature type="region of interest" description="Disordered" evidence="1">
    <location>
        <begin position="85"/>
        <end position="104"/>
    </location>
</feature>
<name>A0AAV7Y663_9NEOP</name>
<feature type="region of interest" description="Disordered" evidence="1">
    <location>
        <begin position="321"/>
        <end position="345"/>
    </location>
</feature>
<evidence type="ECO:0000313" key="2">
    <source>
        <dbReference type="EMBL" id="KAJ1532102.1"/>
    </source>
</evidence>
<dbReference type="Proteomes" id="UP001075354">
    <property type="component" value="Chromosome 1"/>
</dbReference>
<reference evidence="2" key="1">
    <citation type="submission" date="2022-12" db="EMBL/GenBank/DDBJ databases">
        <title>Chromosome-level genome assembly of the bean flower thrips Megalurothrips usitatus.</title>
        <authorList>
            <person name="Ma L."/>
            <person name="Liu Q."/>
            <person name="Li H."/>
            <person name="Cai W."/>
        </authorList>
    </citation>
    <scope>NUCLEOTIDE SEQUENCE</scope>
    <source>
        <strain evidence="2">Cailab_2022a</strain>
    </source>
</reference>
<organism evidence="2 3">
    <name type="scientific">Megalurothrips usitatus</name>
    <name type="common">bean blossom thrips</name>
    <dbReference type="NCBI Taxonomy" id="439358"/>
    <lineage>
        <taxon>Eukaryota</taxon>
        <taxon>Metazoa</taxon>
        <taxon>Ecdysozoa</taxon>
        <taxon>Arthropoda</taxon>
        <taxon>Hexapoda</taxon>
        <taxon>Insecta</taxon>
        <taxon>Pterygota</taxon>
        <taxon>Neoptera</taxon>
        <taxon>Paraneoptera</taxon>
        <taxon>Thysanoptera</taxon>
        <taxon>Terebrantia</taxon>
        <taxon>Thripoidea</taxon>
        <taxon>Thripidae</taxon>
        <taxon>Megalurothrips</taxon>
    </lineage>
</organism>
<feature type="compositionally biased region" description="Low complexity" evidence="1">
    <location>
        <begin position="325"/>
        <end position="341"/>
    </location>
</feature>
<evidence type="ECO:0000313" key="3">
    <source>
        <dbReference type="Proteomes" id="UP001075354"/>
    </source>
</evidence>
<proteinExistence type="predicted"/>
<feature type="region of interest" description="Disordered" evidence="1">
    <location>
        <begin position="1"/>
        <end position="23"/>
    </location>
</feature>
<dbReference type="AlphaFoldDB" id="A0AAV7Y663"/>
<accession>A0AAV7Y663</accession>